<dbReference type="Pfam" id="PF19795">
    <property type="entry name" value="DUF6279"/>
    <property type="match status" value="1"/>
</dbReference>
<keyword evidence="2" id="KW-1185">Reference proteome</keyword>
<reference evidence="2" key="1">
    <citation type="journal article" date="2019" name="Int. J. Syst. Evol. Microbiol.">
        <title>The Global Catalogue of Microorganisms (GCM) 10K type strain sequencing project: providing services to taxonomists for standard genome sequencing and annotation.</title>
        <authorList>
            <consortium name="The Broad Institute Genomics Platform"/>
            <consortium name="The Broad Institute Genome Sequencing Center for Infectious Disease"/>
            <person name="Wu L."/>
            <person name="Ma J."/>
        </authorList>
    </citation>
    <scope>NUCLEOTIDE SEQUENCE [LARGE SCALE GENOMIC DNA]</scope>
    <source>
        <strain evidence="2">CGMCC 1.15931</strain>
    </source>
</reference>
<protein>
    <recommendedName>
        <fullName evidence="3">Lipoprotein</fullName>
    </recommendedName>
</protein>
<sequence length="316" mass="36794">MHAFAHAGSKNDNVHMDDSKVINMQKFSTQSFRTWCILAAVVLVAACSSLKLAYNNGDTLLYWWLDNYVDFEDGQRGEVKKDIDNLFRWHRKTQLQDYIHVLQKAQKQLQGNPTQAELLADYNDVRARTQALLLKAAPDIADLALSLKPEQLEQMEKKFAKNNADFRKKNMKGDKADQNKYRYKKSMEQFELWFGNFTNEQENTIRAASDARPLDNNIWLDERMRRQRNVLALARRIVQEKPSREQATAQIQALIRESFTRLDNSERKPFFDAYTNSTIELVHTVIRIATPEQKAHAHKRMQGWINDFTTLAAEVK</sequence>
<evidence type="ECO:0000313" key="2">
    <source>
        <dbReference type="Proteomes" id="UP000622638"/>
    </source>
</evidence>
<proteinExistence type="predicted"/>
<evidence type="ECO:0000313" key="1">
    <source>
        <dbReference type="EMBL" id="GGC09069.1"/>
    </source>
</evidence>
<dbReference type="PIRSF" id="PIRSF028200">
    <property type="entry name" value="UCP028200"/>
    <property type="match status" value="1"/>
</dbReference>
<accession>A0ABQ1KRZ8</accession>
<comment type="caution">
    <text evidence="1">The sequence shown here is derived from an EMBL/GenBank/DDBJ whole genome shotgun (WGS) entry which is preliminary data.</text>
</comment>
<name>A0ABQ1KRZ8_9BURK</name>
<gene>
    <name evidence="1" type="ORF">GCM10011572_33250</name>
</gene>
<organism evidence="1 2">
    <name type="scientific">Pseudoduganella buxea</name>
    <dbReference type="NCBI Taxonomy" id="1949069"/>
    <lineage>
        <taxon>Bacteria</taxon>
        <taxon>Pseudomonadati</taxon>
        <taxon>Pseudomonadota</taxon>
        <taxon>Betaproteobacteria</taxon>
        <taxon>Burkholderiales</taxon>
        <taxon>Oxalobacteraceae</taxon>
        <taxon>Telluria group</taxon>
        <taxon>Pseudoduganella</taxon>
    </lineage>
</organism>
<dbReference type="EMBL" id="BMKG01000014">
    <property type="protein sequence ID" value="GGC09069.1"/>
    <property type="molecule type" value="Genomic_DNA"/>
</dbReference>
<dbReference type="Proteomes" id="UP000622638">
    <property type="component" value="Unassembled WGS sequence"/>
</dbReference>
<evidence type="ECO:0008006" key="3">
    <source>
        <dbReference type="Google" id="ProtNLM"/>
    </source>
</evidence>
<dbReference type="InterPro" id="IPR016875">
    <property type="entry name" value="UCP028200"/>
</dbReference>